<evidence type="ECO:0000259" key="1">
    <source>
        <dbReference type="Pfam" id="PF05050"/>
    </source>
</evidence>
<dbReference type="Pfam" id="PF05050">
    <property type="entry name" value="Methyltransf_21"/>
    <property type="match status" value="1"/>
</dbReference>
<organism evidence="2 3">
    <name type="scientific">Panacibacter microcysteis</name>
    <dbReference type="NCBI Taxonomy" id="2793269"/>
    <lineage>
        <taxon>Bacteria</taxon>
        <taxon>Pseudomonadati</taxon>
        <taxon>Bacteroidota</taxon>
        <taxon>Chitinophagia</taxon>
        <taxon>Chitinophagales</taxon>
        <taxon>Chitinophagaceae</taxon>
        <taxon>Panacibacter</taxon>
    </lineage>
</organism>
<evidence type="ECO:0000313" key="2">
    <source>
        <dbReference type="EMBL" id="MBG9377139.1"/>
    </source>
</evidence>
<dbReference type="Proteomes" id="UP000628448">
    <property type="component" value="Unassembled WGS sequence"/>
</dbReference>
<dbReference type="GO" id="GO:0008168">
    <property type="term" value="F:methyltransferase activity"/>
    <property type="evidence" value="ECO:0007669"/>
    <property type="project" value="UniProtKB-KW"/>
</dbReference>
<dbReference type="PANTHER" id="PTHR34203:SF15">
    <property type="entry name" value="SLL1173 PROTEIN"/>
    <property type="match status" value="1"/>
</dbReference>
<keyword evidence="2" id="KW-0808">Transferase</keyword>
<proteinExistence type="predicted"/>
<reference evidence="2" key="1">
    <citation type="submission" date="2020-11" db="EMBL/GenBank/DDBJ databases">
        <title>Bacterial whole genome sequence for Panacibacter sp. DH6.</title>
        <authorList>
            <person name="Le V."/>
            <person name="Ko S."/>
            <person name="Ahn C.-Y."/>
            <person name="Oh H.-M."/>
        </authorList>
    </citation>
    <scope>NUCLEOTIDE SEQUENCE</scope>
    <source>
        <strain evidence="2">DH6</strain>
    </source>
</reference>
<dbReference type="AlphaFoldDB" id="A0A931EAC9"/>
<protein>
    <submittedName>
        <fullName evidence="2">FkbM family methyltransferase</fullName>
    </submittedName>
</protein>
<name>A0A931EAC9_9BACT</name>
<gene>
    <name evidence="2" type="ORF">I5907_12925</name>
</gene>
<evidence type="ECO:0000313" key="3">
    <source>
        <dbReference type="Proteomes" id="UP000628448"/>
    </source>
</evidence>
<sequence length="298" mass="33389">MVNSILQKVARKMGYKLVPRTENTGEAQQKIFAAYGLQIDPVKYAFCYKNYKLLLALQDKLAATIAFDKDGTLMLSFLGMRFSITAADEIFIIYEVFVKGTYNYSSSEDFMLVDIGMNVGTTCLYFSRMERCKEVVAFEPFEKTILAAKRNYHLNAEVASKITIHGVGLGFPARTLEVKYAAQEKGSTGIHGVAEYVSNAGATETATLQIADAYEALKPVIDNNTIKKVIKIDCEGAEYEILRRLHQTGSITAFDVYMIEWHLNGPEEIVGLLVSCGYHVHSVDEYEKHIGMVYAYKK</sequence>
<keyword evidence="3" id="KW-1185">Reference proteome</keyword>
<dbReference type="SUPFAM" id="SSF53335">
    <property type="entry name" value="S-adenosyl-L-methionine-dependent methyltransferases"/>
    <property type="match status" value="1"/>
</dbReference>
<accession>A0A931EAC9</accession>
<dbReference type="GO" id="GO:0032259">
    <property type="term" value="P:methylation"/>
    <property type="evidence" value="ECO:0007669"/>
    <property type="project" value="UniProtKB-KW"/>
</dbReference>
<dbReference type="InterPro" id="IPR052514">
    <property type="entry name" value="SAM-dependent_MTase"/>
</dbReference>
<dbReference type="InterPro" id="IPR006342">
    <property type="entry name" value="FkbM_mtfrase"/>
</dbReference>
<dbReference type="InterPro" id="IPR029063">
    <property type="entry name" value="SAM-dependent_MTases_sf"/>
</dbReference>
<dbReference type="Gene3D" id="3.40.50.150">
    <property type="entry name" value="Vaccinia Virus protein VP39"/>
    <property type="match status" value="1"/>
</dbReference>
<feature type="domain" description="Methyltransferase FkbM" evidence="1">
    <location>
        <begin position="114"/>
        <end position="279"/>
    </location>
</feature>
<dbReference type="PANTHER" id="PTHR34203">
    <property type="entry name" value="METHYLTRANSFERASE, FKBM FAMILY PROTEIN"/>
    <property type="match status" value="1"/>
</dbReference>
<dbReference type="RefSeq" id="WP_196991238.1">
    <property type="nucleotide sequence ID" value="NZ_JADWYR010000002.1"/>
</dbReference>
<comment type="caution">
    <text evidence="2">The sequence shown here is derived from an EMBL/GenBank/DDBJ whole genome shotgun (WGS) entry which is preliminary data.</text>
</comment>
<dbReference type="EMBL" id="JADWYR010000002">
    <property type="protein sequence ID" value="MBG9377139.1"/>
    <property type="molecule type" value="Genomic_DNA"/>
</dbReference>
<dbReference type="NCBIfam" id="TIGR01444">
    <property type="entry name" value="fkbM_fam"/>
    <property type="match status" value="1"/>
</dbReference>
<keyword evidence="2" id="KW-0489">Methyltransferase</keyword>